<keyword evidence="6" id="KW-0560">Oxidoreductase</keyword>
<comment type="catalytic activity">
    <reaction evidence="1">
        <text>[glutaredoxin]-dithiol + a hydroperoxide = [glutaredoxin]-disulfide + an alcohol + H2O</text>
        <dbReference type="Rhea" id="RHEA:62624"/>
        <dbReference type="Rhea" id="RHEA-COMP:10729"/>
        <dbReference type="Rhea" id="RHEA-COMP:10730"/>
        <dbReference type="ChEBI" id="CHEBI:15377"/>
        <dbReference type="ChEBI" id="CHEBI:29950"/>
        <dbReference type="ChEBI" id="CHEBI:30879"/>
        <dbReference type="ChEBI" id="CHEBI:35924"/>
        <dbReference type="ChEBI" id="CHEBI:50058"/>
        <dbReference type="EC" id="1.11.1.25"/>
    </reaction>
</comment>
<evidence type="ECO:0000313" key="10">
    <source>
        <dbReference type="Proteomes" id="UP000289738"/>
    </source>
</evidence>
<evidence type="ECO:0000256" key="7">
    <source>
        <dbReference type="ARBA" id="ARBA00031688"/>
    </source>
</evidence>
<dbReference type="InterPro" id="IPR013740">
    <property type="entry name" value="Redoxin"/>
</dbReference>
<dbReference type="Pfam" id="PF08534">
    <property type="entry name" value="Redoxin"/>
    <property type="match status" value="1"/>
</dbReference>
<dbReference type="Gene3D" id="3.40.30.10">
    <property type="entry name" value="Glutaredoxin"/>
    <property type="match status" value="1"/>
</dbReference>
<evidence type="ECO:0000256" key="4">
    <source>
        <dbReference type="ARBA" id="ARBA00022559"/>
    </source>
</evidence>
<evidence type="ECO:0000256" key="3">
    <source>
        <dbReference type="ARBA" id="ARBA00013016"/>
    </source>
</evidence>
<dbReference type="PANTHER" id="PTHR10430:SF16">
    <property type="entry name" value="PEROXIREDOXIN-5, MITOCHONDRIAL"/>
    <property type="match status" value="1"/>
</dbReference>
<dbReference type="EMBL" id="SDMP01000013">
    <property type="protein sequence ID" value="RYR23401.1"/>
    <property type="molecule type" value="Genomic_DNA"/>
</dbReference>
<dbReference type="GO" id="GO:0042744">
    <property type="term" value="P:hydrogen peroxide catabolic process"/>
    <property type="evidence" value="ECO:0007669"/>
    <property type="project" value="TreeGrafter"/>
</dbReference>
<dbReference type="SUPFAM" id="SSF52833">
    <property type="entry name" value="Thioredoxin-like"/>
    <property type="match status" value="1"/>
</dbReference>
<accession>A0A445AAB6</accession>
<dbReference type="AlphaFoldDB" id="A0A445AAB6"/>
<protein>
    <recommendedName>
        <fullName evidence="3">glutaredoxin-dependent peroxiredoxin</fullName>
        <ecNumber evidence="3">1.11.1.25</ecNumber>
    </recommendedName>
    <alternativeName>
        <fullName evidence="7">Glutaredoxin-dependent peroxiredoxin</fullName>
    </alternativeName>
</protein>
<proteinExistence type="inferred from homology"/>
<comment type="caution">
    <text evidence="9">The sequence shown here is derived from an EMBL/GenBank/DDBJ whole genome shotgun (WGS) entry which is preliminary data.</text>
</comment>
<dbReference type="EC" id="1.11.1.25" evidence="3"/>
<dbReference type="GO" id="GO:0008379">
    <property type="term" value="F:thioredoxin peroxidase activity"/>
    <property type="evidence" value="ECO:0007669"/>
    <property type="project" value="InterPro"/>
</dbReference>
<keyword evidence="5" id="KW-0049">Antioxidant</keyword>
<keyword evidence="10" id="KW-1185">Reference proteome</keyword>
<evidence type="ECO:0000256" key="2">
    <source>
        <dbReference type="ARBA" id="ARBA00010505"/>
    </source>
</evidence>
<dbReference type="InterPro" id="IPR036249">
    <property type="entry name" value="Thioredoxin-like_sf"/>
</dbReference>
<dbReference type="Proteomes" id="UP000289738">
    <property type="component" value="Chromosome B03"/>
</dbReference>
<sequence length="121" mass="13254">MYNKLNITLFGLDWIGSVMKSRSEIRSDPALSGLFVEFGSISNLSKATFSYLNDAGEIQATTISDLTKGKKAILFAIPRAFTPTYSQKHVSGFVEKSAELKAKGMDTIACISVNDEFMMKA</sequence>
<dbReference type="STRING" id="3818.A0A445AAB6"/>
<gene>
    <name evidence="9" type="ORF">Ahy_B03g068634</name>
</gene>
<reference evidence="9 10" key="1">
    <citation type="submission" date="2019-01" db="EMBL/GenBank/DDBJ databases">
        <title>Sequencing of cultivated peanut Arachis hypogaea provides insights into genome evolution and oil improvement.</title>
        <authorList>
            <person name="Chen X."/>
        </authorList>
    </citation>
    <scope>NUCLEOTIDE SEQUENCE [LARGE SCALE GENOMIC DNA]</scope>
    <source>
        <strain evidence="10">cv. Fuhuasheng</strain>
        <tissue evidence="9">Leaves</tissue>
    </source>
</reference>
<evidence type="ECO:0000256" key="1">
    <source>
        <dbReference type="ARBA" id="ARBA00001711"/>
    </source>
</evidence>
<dbReference type="PANTHER" id="PTHR10430">
    <property type="entry name" value="PEROXIREDOXIN"/>
    <property type="match status" value="1"/>
</dbReference>
<dbReference type="GO" id="GO:0045454">
    <property type="term" value="P:cell redox homeostasis"/>
    <property type="evidence" value="ECO:0007669"/>
    <property type="project" value="TreeGrafter"/>
</dbReference>
<keyword evidence="4" id="KW-0575">Peroxidase</keyword>
<dbReference type="GO" id="GO:0005737">
    <property type="term" value="C:cytoplasm"/>
    <property type="evidence" value="ECO:0007669"/>
    <property type="project" value="TreeGrafter"/>
</dbReference>
<name>A0A445AAB6_ARAHY</name>
<organism evidence="9 10">
    <name type="scientific">Arachis hypogaea</name>
    <name type="common">Peanut</name>
    <dbReference type="NCBI Taxonomy" id="3818"/>
    <lineage>
        <taxon>Eukaryota</taxon>
        <taxon>Viridiplantae</taxon>
        <taxon>Streptophyta</taxon>
        <taxon>Embryophyta</taxon>
        <taxon>Tracheophyta</taxon>
        <taxon>Spermatophyta</taxon>
        <taxon>Magnoliopsida</taxon>
        <taxon>eudicotyledons</taxon>
        <taxon>Gunneridae</taxon>
        <taxon>Pentapetalae</taxon>
        <taxon>rosids</taxon>
        <taxon>fabids</taxon>
        <taxon>Fabales</taxon>
        <taxon>Fabaceae</taxon>
        <taxon>Papilionoideae</taxon>
        <taxon>50 kb inversion clade</taxon>
        <taxon>dalbergioids sensu lato</taxon>
        <taxon>Dalbergieae</taxon>
        <taxon>Pterocarpus clade</taxon>
        <taxon>Arachis</taxon>
    </lineage>
</organism>
<evidence type="ECO:0000313" key="9">
    <source>
        <dbReference type="EMBL" id="RYR23401.1"/>
    </source>
</evidence>
<feature type="domain" description="Redoxin" evidence="8">
    <location>
        <begin position="54"/>
        <end position="121"/>
    </location>
</feature>
<evidence type="ECO:0000256" key="6">
    <source>
        <dbReference type="ARBA" id="ARBA00023002"/>
    </source>
</evidence>
<evidence type="ECO:0000256" key="5">
    <source>
        <dbReference type="ARBA" id="ARBA00022862"/>
    </source>
</evidence>
<comment type="similarity">
    <text evidence="2">Belongs to the peroxiredoxin family. Prx5 subfamily.</text>
</comment>
<dbReference type="GO" id="GO:0034599">
    <property type="term" value="P:cellular response to oxidative stress"/>
    <property type="evidence" value="ECO:0007669"/>
    <property type="project" value="InterPro"/>
</dbReference>
<dbReference type="InterPro" id="IPR037944">
    <property type="entry name" value="PRX5-like"/>
</dbReference>
<evidence type="ECO:0000259" key="8">
    <source>
        <dbReference type="Pfam" id="PF08534"/>
    </source>
</evidence>